<evidence type="ECO:0008006" key="4">
    <source>
        <dbReference type="Google" id="ProtNLM"/>
    </source>
</evidence>
<dbReference type="EMBL" id="AYZB01000058">
    <property type="protein sequence ID" value="KRM20955.1"/>
    <property type="molecule type" value="Genomic_DNA"/>
</dbReference>
<dbReference type="InterPro" id="IPR018580">
    <property type="entry name" value="Uncharacterised_YfhO"/>
</dbReference>
<feature type="transmembrane region" description="Helical" evidence="1">
    <location>
        <begin position="314"/>
        <end position="334"/>
    </location>
</feature>
<dbReference type="Proteomes" id="UP000050823">
    <property type="component" value="Unassembled WGS sequence"/>
</dbReference>
<keyword evidence="1" id="KW-0472">Membrane</keyword>
<feature type="transmembrane region" description="Helical" evidence="1">
    <location>
        <begin position="519"/>
        <end position="539"/>
    </location>
</feature>
<protein>
    <recommendedName>
        <fullName evidence="4">Membrane protein 6-pyruvoyl-tetrahydropterin synthase-related domain-containing protein</fullName>
    </recommendedName>
</protein>
<evidence type="ECO:0000313" key="2">
    <source>
        <dbReference type="EMBL" id="KRM20955.1"/>
    </source>
</evidence>
<feature type="transmembrane region" description="Helical" evidence="1">
    <location>
        <begin position="104"/>
        <end position="125"/>
    </location>
</feature>
<feature type="transmembrane region" description="Helical" evidence="1">
    <location>
        <begin position="79"/>
        <end position="97"/>
    </location>
</feature>
<organism evidence="2 3">
    <name type="scientific">Latilactobacillus graminis DSM 20719</name>
    <dbReference type="NCBI Taxonomy" id="1423752"/>
    <lineage>
        <taxon>Bacteria</taxon>
        <taxon>Bacillati</taxon>
        <taxon>Bacillota</taxon>
        <taxon>Bacilli</taxon>
        <taxon>Lactobacillales</taxon>
        <taxon>Lactobacillaceae</taxon>
        <taxon>Latilactobacillus</taxon>
    </lineage>
</organism>
<name>A0AA89L3A6_9LACO</name>
<feature type="transmembrane region" description="Helical" evidence="1">
    <location>
        <begin position="225"/>
        <end position="244"/>
    </location>
</feature>
<keyword evidence="1" id="KW-1133">Transmembrane helix</keyword>
<sequence>MRIKRNANGVILITTGLFILTSVLTLYFSSIKDGTIFLGADKEFHLARIDTLSKLLVSGRLYTGVNPYMLNHYGYGNSLFYPDFLLYIPAILHSLGLSLAKSYVLFLSLLNFSTLTSAFLAYFYVKKSYRGALIFSFFYTFSMYRLIDLILRMAVGEAQSFIFLPWVLVGIWEILAGNQKRWTILAISMTLMLISNINATITTVIMLVFIIVFNLAKLINNKNKVIQLIKATLLATGLSAFYLLPLLEQFFDQKFYVNSHPTLDVTPSMISLKLLIEESFHNQAHAIGIGTVLIVCCVVILVRINKLSYFEKTLFITALLFLIASSTLVPGSIYDNTPLHIIQFTYRLYEPVTLMLAFCSAAILGKIHSATILSLIICIPVLITVKTTMGYHQKGYMSYLQVNQISWEKDPKSIGGFAEFLPQNAERFKNFYVKKREIKYNKSNKFMINNVKFKNGKTIFDFNGTNRTELRLPIIYYKGYQAELIGGNGEVGKPFLNNQGLVSIRAKGKGRVSVQYRATLLQVLGTVVSIVVLVSTIIATCIGNRWRKNEENLNESN</sequence>
<feature type="transmembrane region" description="Helical" evidence="1">
    <location>
        <begin position="182"/>
        <end position="213"/>
    </location>
</feature>
<dbReference type="AlphaFoldDB" id="A0AA89L3A6"/>
<reference evidence="2 3" key="1">
    <citation type="journal article" date="2015" name="Genome Announc.">
        <title>Expanding the biotechnology potential of lactobacilli through comparative genomics of 213 strains and associated genera.</title>
        <authorList>
            <person name="Sun Z."/>
            <person name="Harris H.M."/>
            <person name="McCann A."/>
            <person name="Guo C."/>
            <person name="Argimon S."/>
            <person name="Zhang W."/>
            <person name="Yang X."/>
            <person name="Jeffery I.B."/>
            <person name="Cooney J.C."/>
            <person name="Kagawa T.F."/>
            <person name="Liu W."/>
            <person name="Song Y."/>
            <person name="Salvetti E."/>
            <person name="Wrobel A."/>
            <person name="Rasinkangas P."/>
            <person name="Parkhill J."/>
            <person name="Rea M.C."/>
            <person name="O'Sullivan O."/>
            <person name="Ritari J."/>
            <person name="Douillard F.P."/>
            <person name="Paul Ross R."/>
            <person name="Yang R."/>
            <person name="Briner A.E."/>
            <person name="Felis G.E."/>
            <person name="de Vos W.M."/>
            <person name="Barrangou R."/>
            <person name="Klaenhammer T.R."/>
            <person name="Caufield P.W."/>
            <person name="Cui Y."/>
            <person name="Zhang H."/>
            <person name="O'Toole P.W."/>
        </authorList>
    </citation>
    <scope>NUCLEOTIDE SEQUENCE [LARGE SCALE GENOMIC DNA]</scope>
    <source>
        <strain evidence="2 3">DSM 20719</strain>
    </source>
</reference>
<feature type="transmembrane region" description="Helical" evidence="1">
    <location>
        <begin position="354"/>
        <end position="385"/>
    </location>
</feature>
<feature type="transmembrane region" description="Helical" evidence="1">
    <location>
        <begin position="131"/>
        <end position="151"/>
    </location>
</feature>
<evidence type="ECO:0000313" key="3">
    <source>
        <dbReference type="Proteomes" id="UP000050823"/>
    </source>
</evidence>
<proteinExistence type="predicted"/>
<keyword evidence="1" id="KW-0812">Transmembrane</keyword>
<gene>
    <name evidence="2" type="ORF">FC90_GL001487</name>
</gene>
<dbReference type="Pfam" id="PF09586">
    <property type="entry name" value="YfhO"/>
    <property type="match status" value="1"/>
</dbReference>
<evidence type="ECO:0000256" key="1">
    <source>
        <dbReference type="SAM" id="Phobius"/>
    </source>
</evidence>
<feature type="transmembrane region" description="Helical" evidence="1">
    <location>
        <begin position="158"/>
        <end position="176"/>
    </location>
</feature>
<feature type="transmembrane region" description="Helical" evidence="1">
    <location>
        <begin position="7"/>
        <end position="28"/>
    </location>
</feature>
<comment type="caution">
    <text evidence="2">The sequence shown here is derived from an EMBL/GenBank/DDBJ whole genome shotgun (WGS) entry which is preliminary data.</text>
</comment>
<accession>A0AA89L3A6</accession>
<feature type="transmembrane region" description="Helical" evidence="1">
    <location>
        <begin position="284"/>
        <end position="302"/>
    </location>
</feature>